<feature type="non-terminal residue" evidence="2">
    <location>
        <position position="1"/>
    </location>
</feature>
<evidence type="ECO:0000313" key="3">
    <source>
        <dbReference type="Proteomes" id="UP000054379"/>
    </source>
</evidence>
<proteinExistence type="predicted"/>
<organism evidence="2 3">
    <name type="scientific">Haliaeetus albicilla</name>
    <name type="common">White-tailed sea-eagle</name>
    <name type="synonym">Falco albicilla</name>
    <dbReference type="NCBI Taxonomy" id="8969"/>
    <lineage>
        <taxon>Eukaryota</taxon>
        <taxon>Metazoa</taxon>
        <taxon>Chordata</taxon>
        <taxon>Craniata</taxon>
        <taxon>Vertebrata</taxon>
        <taxon>Euteleostomi</taxon>
        <taxon>Archelosauria</taxon>
        <taxon>Archosauria</taxon>
        <taxon>Dinosauria</taxon>
        <taxon>Saurischia</taxon>
        <taxon>Theropoda</taxon>
        <taxon>Coelurosauria</taxon>
        <taxon>Aves</taxon>
        <taxon>Neognathae</taxon>
        <taxon>Neoaves</taxon>
        <taxon>Telluraves</taxon>
        <taxon>Accipitrimorphae</taxon>
        <taxon>Accipitriformes</taxon>
        <taxon>Accipitridae</taxon>
        <taxon>Accipitrinae</taxon>
        <taxon>Haliaeetus</taxon>
    </lineage>
</organism>
<accession>A0A091P6F8</accession>
<dbReference type="PANTHER" id="PTHR33166">
    <property type="entry name" value="GAG_P30 DOMAIN-CONTAINING PROTEIN"/>
    <property type="match status" value="1"/>
</dbReference>
<dbReference type="AlphaFoldDB" id="A0A091P6F8"/>
<dbReference type="InterPro" id="IPR003036">
    <property type="entry name" value="Gag_P30"/>
</dbReference>
<dbReference type="Gene3D" id="1.10.375.10">
    <property type="entry name" value="Human Immunodeficiency Virus Type 1 Capsid Protein"/>
    <property type="match status" value="1"/>
</dbReference>
<name>A0A091P6F8_HALAL</name>
<reference evidence="2 3" key="1">
    <citation type="submission" date="2014-04" db="EMBL/GenBank/DDBJ databases">
        <title>Genome evolution of avian class.</title>
        <authorList>
            <person name="Zhang G."/>
            <person name="Li C."/>
        </authorList>
    </citation>
    <scope>NUCLEOTIDE SEQUENCE [LARGE SCALE GENOMIC DNA]</scope>
    <source>
        <strain evidence="2">BGI_N329</strain>
    </source>
</reference>
<dbReference type="Pfam" id="PF02093">
    <property type="entry name" value="Gag_p30"/>
    <property type="match status" value="1"/>
</dbReference>
<evidence type="ECO:0000259" key="1">
    <source>
        <dbReference type="Pfam" id="PF02093"/>
    </source>
</evidence>
<dbReference type="EMBL" id="KK653339">
    <property type="protein sequence ID" value="KFQ03180.1"/>
    <property type="molecule type" value="Genomic_DNA"/>
</dbReference>
<dbReference type="SUPFAM" id="SSF47943">
    <property type="entry name" value="Retrovirus capsid protein, N-terminal core domain"/>
    <property type="match status" value="1"/>
</dbReference>
<feature type="domain" description="Core shell protein Gag P30" evidence="1">
    <location>
        <begin position="18"/>
        <end position="153"/>
    </location>
</feature>
<dbReference type="GO" id="GO:0019068">
    <property type="term" value="P:virion assembly"/>
    <property type="evidence" value="ECO:0007669"/>
    <property type="project" value="InterPro"/>
</dbReference>
<evidence type="ECO:0000313" key="2">
    <source>
        <dbReference type="EMBL" id="KFQ03180.1"/>
    </source>
</evidence>
<gene>
    <name evidence="2" type="ORF">N329_12187</name>
</gene>
<dbReference type="InterPro" id="IPR008919">
    <property type="entry name" value="Retrov_capsid_N"/>
</dbReference>
<sequence length="154" mass="17753">QAFGNDGLVVVKVPFSFSDLNNWKAAAGNYRDDPEKVANAFGMMVKMQNPDWQDVDAILQVVFDSTKRDMVRRAVRTQIHAQLASGMLQGQVENHFPSADPGWDPNDPRHRQMLARYQKWVLFGIRNAMPKAINWSKLYEIKQDRKELPTDFFN</sequence>
<protein>
    <recommendedName>
        <fullName evidence="1">Core shell protein Gag P30 domain-containing protein</fullName>
    </recommendedName>
</protein>
<dbReference type="InterPro" id="IPR050462">
    <property type="entry name" value="Retroviral_Gag-Pol_poly"/>
</dbReference>
<feature type="non-terminal residue" evidence="2">
    <location>
        <position position="154"/>
    </location>
</feature>
<dbReference type="Proteomes" id="UP000054379">
    <property type="component" value="Unassembled WGS sequence"/>
</dbReference>